<organism evidence="1">
    <name type="scientific">viral metagenome</name>
    <dbReference type="NCBI Taxonomy" id="1070528"/>
    <lineage>
        <taxon>unclassified sequences</taxon>
        <taxon>metagenomes</taxon>
        <taxon>organismal metagenomes</taxon>
    </lineage>
</organism>
<dbReference type="EMBL" id="MN740695">
    <property type="protein sequence ID" value="QHU08168.1"/>
    <property type="molecule type" value="Genomic_DNA"/>
</dbReference>
<protein>
    <recommendedName>
        <fullName evidence="2">Thymidylate synthase</fullName>
    </recommendedName>
</protein>
<dbReference type="PANTHER" id="PTHR34934">
    <property type="entry name" value="FLAVIN-DEPENDENT THYMIDYLATE SYNTHASE"/>
    <property type="match status" value="1"/>
</dbReference>
<dbReference type="Pfam" id="PF02511">
    <property type="entry name" value="Thy1"/>
    <property type="match status" value="1"/>
</dbReference>
<sequence length="450" mass="51405">MSNLQIVDNVDDKKPYQLYVIDGGNPEDMAMMQALYSRSAQSVTTHIAKVQKSGSGKFMESFYVGYGHESIGDCGSTTIFIENVSILAAKAIQDWQLYSGQETSTRYIDMSKQSITDPINTPESKEILDKWMQFYNDSQEPLKEYLKGKYPRGTNESVSVYNKAIAARAFDILRAFLPAGVNTQLAWHTNLRQAANKLGLLAYHPDPVIREVGESILALLQKKYPHSFCHKKYPETETYRKNIIANHFYFTNNIGANDLHDEVCCQSDIVDLKEYQDIISTRPAKTELPSFLADLGNVQFNFLLDYGSFRDLQRHRNGVCRMPLLTTQYGFHNWYLDQMPQDMRATANSLIRDQVVSINNNLHGTDIQKQYYIPLGFRVACQVTYGLPAAVYTIELRSGKTVHATLREVALKMMHALQEKHPNLIFHCDTDPDEWDIRRGLQDITEKVQK</sequence>
<dbReference type="GO" id="GO:0070402">
    <property type="term" value="F:NADPH binding"/>
    <property type="evidence" value="ECO:0007669"/>
    <property type="project" value="TreeGrafter"/>
</dbReference>
<dbReference type="AlphaFoldDB" id="A0A6C0JW85"/>
<accession>A0A6C0JW85</accession>
<dbReference type="PANTHER" id="PTHR34934:SF1">
    <property type="entry name" value="FLAVIN-DEPENDENT THYMIDYLATE SYNTHASE"/>
    <property type="match status" value="1"/>
</dbReference>
<dbReference type="GO" id="GO:0050660">
    <property type="term" value="F:flavin adenine dinucleotide binding"/>
    <property type="evidence" value="ECO:0007669"/>
    <property type="project" value="InterPro"/>
</dbReference>
<proteinExistence type="predicted"/>
<dbReference type="GO" id="GO:0006231">
    <property type="term" value="P:dTMP biosynthetic process"/>
    <property type="evidence" value="ECO:0007669"/>
    <property type="project" value="InterPro"/>
</dbReference>
<evidence type="ECO:0000313" key="1">
    <source>
        <dbReference type="EMBL" id="QHU08168.1"/>
    </source>
</evidence>
<evidence type="ECO:0008006" key="2">
    <source>
        <dbReference type="Google" id="ProtNLM"/>
    </source>
</evidence>
<dbReference type="PROSITE" id="PS51331">
    <property type="entry name" value="THYX"/>
    <property type="match status" value="1"/>
</dbReference>
<dbReference type="Gene3D" id="3.30.1360.170">
    <property type="match status" value="1"/>
</dbReference>
<dbReference type="SUPFAM" id="SSF69796">
    <property type="entry name" value="Thymidylate synthase-complementing protein Thy1"/>
    <property type="match status" value="2"/>
</dbReference>
<dbReference type="GO" id="GO:0050797">
    <property type="term" value="F:thymidylate synthase (FAD) activity"/>
    <property type="evidence" value="ECO:0007669"/>
    <property type="project" value="InterPro"/>
</dbReference>
<name>A0A6C0JW85_9ZZZZ</name>
<dbReference type="InterPro" id="IPR003669">
    <property type="entry name" value="Thymidylate_synthase_ThyX"/>
</dbReference>
<dbReference type="GO" id="GO:0004799">
    <property type="term" value="F:thymidylate synthase activity"/>
    <property type="evidence" value="ECO:0007669"/>
    <property type="project" value="TreeGrafter"/>
</dbReference>
<dbReference type="InterPro" id="IPR036098">
    <property type="entry name" value="Thymidylate_synthase_ThyX_sf"/>
</dbReference>
<reference evidence="1" key="1">
    <citation type="journal article" date="2020" name="Nature">
        <title>Giant virus diversity and host interactions through global metagenomics.</title>
        <authorList>
            <person name="Schulz F."/>
            <person name="Roux S."/>
            <person name="Paez-Espino D."/>
            <person name="Jungbluth S."/>
            <person name="Walsh D.A."/>
            <person name="Denef V.J."/>
            <person name="McMahon K.D."/>
            <person name="Konstantinidis K.T."/>
            <person name="Eloe-Fadrosh E.A."/>
            <person name="Kyrpides N.C."/>
            <person name="Woyke T."/>
        </authorList>
    </citation>
    <scope>NUCLEOTIDE SEQUENCE</scope>
    <source>
        <strain evidence="1">GVMAG-S-1062768-28</strain>
    </source>
</reference>